<organism evidence="1 2">
    <name type="scientific">Mycobacterium stomatepiae</name>
    <dbReference type="NCBI Taxonomy" id="470076"/>
    <lineage>
        <taxon>Bacteria</taxon>
        <taxon>Bacillati</taxon>
        <taxon>Actinomycetota</taxon>
        <taxon>Actinomycetes</taxon>
        <taxon>Mycobacteriales</taxon>
        <taxon>Mycobacteriaceae</taxon>
        <taxon>Mycobacterium</taxon>
        <taxon>Mycobacterium simiae complex</taxon>
    </lineage>
</organism>
<dbReference type="KEGG" id="msto:MSTO_07160"/>
<keyword evidence="2" id="KW-1185">Reference proteome</keyword>
<proteinExistence type="predicted"/>
<evidence type="ECO:0008006" key="3">
    <source>
        <dbReference type="Google" id="ProtNLM"/>
    </source>
</evidence>
<reference evidence="1 2" key="1">
    <citation type="journal article" date="2019" name="Emerg. Microbes Infect.">
        <title>Comprehensive subspecies identification of 175 nontuberculous mycobacteria species based on 7547 genomic profiles.</title>
        <authorList>
            <person name="Matsumoto Y."/>
            <person name="Kinjo T."/>
            <person name="Motooka D."/>
            <person name="Nabeya D."/>
            <person name="Jung N."/>
            <person name="Uechi K."/>
            <person name="Horii T."/>
            <person name="Iida T."/>
            <person name="Fujita J."/>
            <person name="Nakamura S."/>
        </authorList>
    </citation>
    <scope>NUCLEOTIDE SEQUENCE [LARGE SCALE GENOMIC DNA]</scope>
    <source>
        <strain evidence="1 2">JCM 17783</strain>
    </source>
</reference>
<protein>
    <recommendedName>
        <fullName evidence="3">TfoX N-terminal domain-containing protein</fullName>
    </recommendedName>
</protein>
<dbReference type="SUPFAM" id="SSF159894">
    <property type="entry name" value="YgaC/TfoX-N like"/>
    <property type="match status" value="1"/>
</dbReference>
<accession>A0A7I7Q329</accession>
<sequence>MAYDRELANRIRELLAPQRGVDEKAMFGGLAFLIADTWR</sequence>
<name>A0A7I7Q329_9MYCO</name>
<gene>
    <name evidence="1" type="ORF">MSTO_07160</name>
</gene>
<dbReference type="EMBL" id="AP022587">
    <property type="protein sequence ID" value="BBY20511.1"/>
    <property type="molecule type" value="Genomic_DNA"/>
</dbReference>
<evidence type="ECO:0000313" key="2">
    <source>
        <dbReference type="Proteomes" id="UP000467130"/>
    </source>
</evidence>
<dbReference type="Proteomes" id="UP000467130">
    <property type="component" value="Chromosome"/>
</dbReference>
<dbReference type="AlphaFoldDB" id="A0A7I7Q329"/>
<evidence type="ECO:0000313" key="1">
    <source>
        <dbReference type="EMBL" id="BBY20511.1"/>
    </source>
</evidence>